<evidence type="ECO:0000256" key="2">
    <source>
        <dbReference type="PROSITE-ProRule" id="PRU00176"/>
    </source>
</evidence>
<protein>
    <submittedName>
        <fullName evidence="6">Uncharacterized protein</fullName>
    </submittedName>
</protein>
<feature type="domain" description="RRM" evidence="4">
    <location>
        <begin position="351"/>
        <end position="436"/>
    </location>
</feature>
<gene>
    <name evidence="6" type="ORF">VNO80_10357</name>
</gene>
<feature type="region of interest" description="Disordered" evidence="3">
    <location>
        <begin position="312"/>
        <end position="346"/>
    </location>
</feature>
<dbReference type="InterPro" id="IPR002075">
    <property type="entry name" value="NTF2_dom"/>
</dbReference>
<evidence type="ECO:0000259" key="4">
    <source>
        <dbReference type="PROSITE" id="PS50102"/>
    </source>
</evidence>
<evidence type="ECO:0000256" key="3">
    <source>
        <dbReference type="SAM" id="MobiDB-lite"/>
    </source>
</evidence>
<dbReference type="CDD" id="cd00780">
    <property type="entry name" value="NTF2"/>
    <property type="match status" value="1"/>
</dbReference>
<dbReference type="PROSITE" id="PS50102">
    <property type="entry name" value="RRM"/>
    <property type="match status" value="1"/>
</dbReference>
<evidence type="ECO:0000313" key="6">
    <source>
        <dbReference type="EMBL" id="KAK7368332.1"/>
    </source>
</evidence>
<organism evidence="6 7">
    <name type="scientific">Phaseolus coccineus</name>
    <name type="common">Scarlet runner bean</name>
    <name type="synonym">Phaseolus multiflorus</name>
    <dbReference type="NCBI Taxonomy" id="3886"/>
    <lineage>
        <taxon>Eukaryota</taxon>
        <taxon>Viridiplantae</taxon>
        <taxon>Streptophyta</taxon>
        <taxon>Embryophyta</taxon>
        <taxon>Tracheophyta</taxon>
        <taxon>Spermatophyta</taxon>
        <taxon>Magnoliopsida</taxon>
        <taxon>eudicotyledons</taxon>
        <taxon>Gunneridae</taxon>
        <taxon>Pentapetalae</taxon>
        <taxon>rosids</taxon>
        <taxon>fabids</taxon>
        <taxon>Fabales</taxon>
        <taxon>Fabaceae</taxon>
        <taxon>Papilionoideae</taxon>
        <taxon>50 kb inversion clade</taxon>
        <taxon>NPAAA clade</taxon>
        <taxon>indigoferoid/millettioid clade</taxon>
        <taxon>Phaseoleae</taxon>
        <taxon>Phaseolus</taxon>
    </lineage>
</organism>
<dbReference type="InterPro" id="IPR039539">
    <property type="entry name" value="Ras_GTPase_bind_prot"/>
</dbReference>
<dbReference type="InterPro" id="IPR035979">
    <property type="entry name" value="RBD_domain_sf"/>
</dbReference>
<dbReference type="Pfam" id="PF02136">
    <property type="entry name" value="NTF2"/>
    <property type="match status" value="1"/>
</dbReference>
<dbReference type="GO" id="GO:0005829">
    <property type="term" value="C:cytosol"/>
    <property type="evidence" value="ECO:0007669"/>
    <property type="project" value="TreeGrafter"/>
</dbReference>
<sequence length="518" mass="56766">MLVHLWNLFCISTDDANVLISSSLRDNIVKRSHSTQPPPLLPTIFSEPFIAPSEIEGEMPVSDGSPTPQMVGNAFVEQYYSILHQEPDQVHRFYHESSVLSRPEEDGSMTMVTTTVEINKKILSLDYTSFRVEILSADAQPSHKDGVIVVVTGCLTGSDNLKRKFTQSFFLAPQDKGYFVLNDIFRYIDEYKSVEIESVPANDAEESAPTDAFTPEPEVIHVAEDVPGSQTTVVEDDISVSEDVSQPLENGKLSVAEKVVPINHVKESSHLEHQSHAEKAASSNSQEDTPKKSFASIVNALKENAAPFHMRASPVKAVEQPRVPSVPASEAPTPSIESPTEKNNENGGKAYAIFVANLPMNATVEQLERVFKKFGPIKRDGIQVRSSKQQGSCFGFVEFESATSMQSALEASPPVTLDNRRLSIEERRANSDRGRYSSGRGGYRNERNDNFRGRANFGGGGGRGGYGNRNDNFEKRGEFTGRPRGGNNGGGRSNGDVVSRSYQNGGGKVTRQPPVKVQ</sequence>
<dbReference type="InterPro" id="IPR018222">
    <property type="entry name" value="Nuclear_transport_factor_2_euk"/>
</dbReference>
<keyword evidence="1 2" id="KW-0694">RNA-binding</keyword>
<keyword evidence="7" id="KW-1185">Reference proteome</keyword>
<accession>A0AAN9ND91</accession>
<dbReference type="SMART" id="SM00360">
    <property type="entry name" value="RRM"/>
    <property type="match status" value="1"/>
</dbReference>
<feature type="domain" description="NTF2" evidence="5">
    <location>
        <begin position="71"/>
        <end position="187"/>
    </location>
</feature>
<dbReference type="FunFam" id="3.10.450.50:FF:000003">
    <property type="entry name" value="Nuclear transport factor 2 family protein"/>
    <property type="match status" value="1"/>
</dbReference>
<dbReference type="FunFam" id="3.30.70.330:FF:001565">
    <property type="entry name" value="AT5g60980/MSL3_100"/>
    <property type="match status" value="1"/>
</dbReference>
<feature type="compositionally biased region" description="Gly residues" evidence="3">
    <location>
        <begin position="456"/>
        <end position="467"/>
    </location>
</feature>
<evidence type="ECO:0000259" key="5">
    <source>
        <dbReference type="PROSITE" id="PS50177"/>
    </source>
</evidence>
<feature type="region of interest" description="Disordered" evidence="3">
    <location>
        <begin position="405"/>
        <end position="518"/>
    </location>
</feature>
<feature type="compositionally biased region" description="Basic and acidic residues" evidence="3">
    <location>
        <begin position="471"/>
        <end position="481"/>
    </location>
</feature>
<comment type="caution">
    <text evidence="6">The sequence shown here is derived from an EMBL/GenBank/DDBJ whole genome shotgun (WGS) entry which is preliminary data.</text>
</comment>
<evidence type="ECO:0000313" key="7">
    <source>
        <dbReference type="Proteomes" id="UP001374584"/>
    </source>
</evidence>
<dbReference type="SUPFAM" id="SSF54928">
    <property type="entry name" value="RNA-binding domain, RBD"/>
    <property type="match status" value="1"/>
</dbReference>
<name>A0AAN9ND91_PHACN</name>
<dbReference type="InterPro" id="IPR000504">
    <property type="entry name" value="RRM_dom"/>
</dbReference>
<dbReference type="Pfam" id="PF00076">
    <property type="entry name" value="RRM_1"/>
    <property type="match status" value="1"/>
</dbReference>
<evidence type="ECO:0000256" key="1">
    <source>
        <dbReference type="ARBA" id="ARBA00022884"/>
    </source>
</evidence>
<dbReference type="PANTHER" id="PTHR10693">
    <property type="entry name" value="RAS GTPASE-ACTIVATING PROTEIN-BINDING PROTEIN"/>
    <property type="match status" value="1"/>
</dbReference>
<feature type="compositionally biased region" description="Basic and acidic residues" evidence="3">
    <location>
        <begin position="418"/>
        <end position="435"/>
    </location>
</feature>
<dbReference type="PANTHER" id="PTHR10693:SF45">
    <property type="entry name" value="NUCLEAR TRANSPORT FACTOR 2 (NTF2) FAMILY PROTEIN WITH RNA BINDING (RRM-RBD-RNP MOTIFS) DOMAIN-CONTAINING PROTEIN"/>
    <property type="match status" value="1"/>
</dbReference>
<proteinExistence type="predicted"/>
<dbReference type="InterPro" id="IPR012677">
    <property type="entry name" value="Nucleotide-bd_a/b_plait_sf"/>
</dbReference>
<feature type="region of interest" description="Disordered" evidence="3">
    <location>
        <begin position="268"/>
        <end position="291"/>
    </location>
</feature>
<dbReference type="PROSITE" id="PS50177">
    <property type="entry name" value="NTF2_DOMAIN"/>
    <property type="match status" value="1"/>
</dbReference>
<feature type="compositionally biased region" description="Basic and acidic residues" evidence="3">
    <location>
        <begin position="443"/>
        <end position="452"/>
    </location>
</feature>
<dbReference type="GO" id="GO:0003729">
    <property type="term" value="F:mRNA binding"/>
    <property type="evidence" value="ECO:0007669"/>
    <property type="project" value="TreeGrafter"/>
</dbReference>
<dbReference type="EMBL" id="JAYMYR010000004">
    <property type="protein sequence ID" value="KAK7368332.1"/>
    <property type="molecule type" value="Genomic_DNA"/>
</dbReference>
<dbReference type="InterPro" id="IPR032710">
    <property type="entry name" value="NTF2-like_dom_sf"/>
</dbReference>
<reference evidence="6 7" key="1">
    <citation type="submission" date="2024-01" db="EMBL/GenBank/DDBJ databases">
        <title>The genomes of 5 underutilized Papilionoideae crops provide insights into root nodulation and disease resistanc.</title>
        <authorList>
            <person name="Jiang F."/>
        </authorList>
    </citation>
    <scope>NUCLEOTIDE SEQUENCE [LARGE SCALE GENOMIC DNA]</scope>
    <source>
        <strain evidence="6">JINMINGXINNONG_FW02</strain>
        <tissue evidence="6">Leaves</tissue>
    </source>
</reference>
<dbReference type="GO" id="GO:1990904">
    <property type="term" value="C:ribonucleoprotein complex"/>
    <property type="evidence" value="ECO:0007669"/>
    <property type="project" value="TreeGrafter"/>
</dbReference>
<feature type="compositionally biased region" description="Gly residues" evidence="3">
    <location>
        <begin position="483"/>
        <end position="493"/>
    </location>
</feature>
<dbReference type="AlphaFoldDB" id="A0AAN9ND91"/>
<dbReference type="Gene3D" id="3.30.70.330">
    <property type="match status" value="1"/>
</dbReference>
<dbReference type="CDD" id="cd00590">
    <property type="entry name" value="RRM_SF"/>
    <property type="match status" value="1"/>
</dbReference>
<dbReference type="SUPFAM" id="SSF54427">
    <property type="entry name" value="NTF2-like"/>
    <property type="match status" value="1"/>
</dbReference>
<feature type="compositionally biased region" description="Basic and acidic residues" evidence="3">
    <location>
        <begin position="268"/>
        <end position="279"/>
    </location>
</feature>
<dbReference type="Gene3D" id="3.10.450.50">
    <property type="match status" value="1"/>
</dbReference>
<dbReference type="Proteomes" id="UP001374584">
    <property type="component" value="Unassembled WGS sequence"/>
</dbReference>